<gene>
    <name evidence="10" type="ORF">SAMN05192584_1471</name>
</gene>
<keyword evidence="3" id="KW-0597">Phosphoprotein</keyword>
<dbReference type="GO" id="GO:0006633">
    <property type="term" value="P:fatty acid biosynthetic process"/>
    <property type="evidence" value="ECO:0007669"/>
    <property type="project" value="TreeGrafter"/>
</dbReference>
<reference evidence="11" key="1">
    <citation type="submission" date="2016-10" db="EMBL/GenBank/DDBJ databases">
        <authorList>
            <person name="Varghese N."/>
            <person name="Submissions S."/>
        </authorList>
    </citation>
    <scope>NUCLEOTIDE SEQUENCE [LARGE SCALE GENOMIC DNA]</scope>
    <source>
        <strain evidence="11">PL19</strain>
    </source>
</reference>
<dbReference type="InterPro" id="IPR042104">
    <property type="entry name" value="PKS_dehydratase_sf"/>
</dbReference>
<dbReference type="FunFam" id="3.40.366.10:FF:000002">
    <property type="entry name" value="Probable polyketide synthase 2"/>
    <property type="match status" value="1"/>
</dbReference>
<feature type="region of interest" description="Disordered" evidence="8">
    <location>
        <begin position="435"/>
        <end position="459"/>
    </location>
</feature>
<dbReference type="Proteomes" id="UP000198928">
    <property type="component" value="Unassembled WGS sequence"/>
</dbReference>
<dbReference type="Pfam" id="PF00698">
    <property type="entry name" value="Acyl_transf_1"/>
    <property type="match status" value="1"/>
</dbReference>
<evidence type="ECO:0000256" key="3">
    <source>
        <dbReference type="ARBA" id="ARBA00022553"/>
    </source>
</evidence>
<dbReference type="InterPro" id="IPR016039">
    <property type="entry name" value="Thiolase-like"/>
</dbReference>
<evidence type="ECO:0000313" key="10">
    <source>
        <dbReference type="EMBL" id="SFM03755.1"/>
    </source>
</evidence>
<feature type="compositionally biased region" description="Acidic residues" evidence="8">
    <location>
        <begin position="439"/>
        <end position="449"/>
    </location>
</feature>
<dbReference type="Gene3D" id="3.40.47.10">
    <property type="match status" value="1"/>
</dbReference>
<dbReference type="PANTHER" id="PTHR43775">
    <property type="entry name" value="FATTY ACID SYNTHASE"/>
    <property type="match status" value="1"/>
</dbReference>
<dbReference type="InterPro" id="IPR049552">
    <property type="entry name" value="PKS_DH_N"/>
</dbReference>
<feature type="non-terminal residue" evidence="10">
    <location>
        <position position="1"/>
    </location>
</feature>
<feature type="active site" description="Proton donor; for dehydratase activity" evidence="7">
    <location>
        <position position="747"/>
    </location>
</feature>
<dbReference type="PROSITE" id="PS52019">
    <property type="entry name" value="PKS_MFAS_DH"/>
    <property type="match status" value="1"/>
</dbReference>
<name>A0A1I4ML08_9ACTN</name>
<evidence type="ECO:0000256" key="7">
    <source>
        <dbReference type="PROSITE-ProRule" id="PRU01363"/>
    </source>
</evidence>
<dbReference type="Gene3D" id="3.30.70.3290">
    <property type="match status" value="1"/>
</dbReference>
<organism evidence="10 11">
    <name type="scientific">Streptomyces pini</name>
    <dbReference type="NCBI Taxonomy" id="1520580"/>
    <lineage>
        <taxon>Bacteria</taxon>
        <taxon>Bacillati</taxon>
        <taxon>Actinomycetota</taxon>
        <taxon>Actinomycetes</taxon>
        <taxon>Kitasatosporales</taxon>
        <taxon>Streptomycetaceae</taxon>
        <taxon>Streptomyces</taxon>
    </lineage>
</organism>
<dbReference type="Pfam" id="PF22621">
    <property type="entry name" value="CurL-like_PKS_C"/>
    <property type="match status" value="1"/>
</dbReference>
<evidence type="ECO:0000256" key="5">
    <source>
        <dbReference type="ARBA" id="ARBA00023268"/>
    </source>
</evidence>
<dbReference type="InterPro" id="IPR049900">
    <property type="entry name" value="PKS_mFAS_DH"/>
</dbReference>
<keyword evidence="2" id="KW-0596">Phosphopantetheine</keyword>
<feature type="compositionally biased region" description="Basic and acidic residues" evidence="8">
    <location>
        <begin position="38"/>
        <end position="52"/>
    </location>
</feature>
<feature type="region of interest" description="Disordered" evidence="8">
    <location>
        <begin position="38"/>
        <end position="62"/>
    </location>
</feature>
<dbReference type="InterPro" id="IPR016035">
    <property type="entry name" value="Acyl_Trfase/lysoPLipase"/>
</dbReference>
<evidence type="ECO:0000256" key="8">
    <source>
        <dbReference type="SAM" id="MobiDB-lite"/>
    </source>
</evidence>
<keyword evidence="4" id="KW-0808">Transferase</keyword>
<dbReference type="InterPro" id="IPR001227">
    <property type="entry name" value="Ac_transferase_dom_sf"/>
</dbReference>
<keyword evidence="6" id="KW-0012">Acyltransferase</keyword>
<dbReference type="Pfam" id="PF14765">
    <property type="entry name" value="PS-DH"/>
    <property type="match status" value="1"/>
</dbReference>
<dbReference type="Pfam" id="PF21089">
    <property type="entry name" value="PKS_DH_N"/>
    <property type="match status" value="1"/>
</dbReference>
<dbReference type="Gene3D" id="3.40.366.10">
    <property type="entry name" value="Malonyl-Coenzyme A Acyl Carrier Protein, domain 2"/>
    <property type="match status" value="1"/>
</dbReference>
<comment type="pathway">
    <text evidence="1">Antibiotic biosynthesis.</text>
</comment>
<proteinExistence type="predicted"/>
<dbReference type="SUPFAM" id="SSF52151">
    <property type="entry name" value="FabD/lysophospholipase-like"/>
    <property type="match status" value="1"/>
</dbReference>
<feature type="active site" description="Proton acceptor; for dehydratase activity" evidence="7">
    <location>
        <position position="572"/>
    </location>
</feature>
<evidence type="ECO:0000256" key="2">
    <source>
        <dbReference type="ARBA" id="ARBA00022450"/>
    </source>
</evidence>
<evidence type="ECO:0000313" key="11">
    <source>
        <dbReference type="Proteomes" id="UP000198928"/>
    </source>
</evidence>
<protein>
    <submittedName>
        <fullName evidence="10">Ketoacyl-synthetase C-terminal extension</fullName>
    </submittedName>
</protein>
<dbReference type="AlphaFoldDB" id="A0A1I4ML08"/>
<dbReference type="InterPro" id="IPR050091">
    <property type="entry name" value="PKS_NRPS_Biosynth_Enz"/>
</dbReference>
<dbReference type="GO" id="GO:0004312">
    <property type="term" value="F:fatty acid synthase activity"/>
    <property type="evidence" value="ECO:0007669"/>
    <property type="project" value="TreeGrafter"/>
</dbReference>
<evidence type="ECO:0000256" key="1">
    <source>
        <dbReference type="ARBA" id="ARBA00004792"/>
    </source>
</evidence>
<evidence type="ECO:0000256" key="6">
    <source>
        <dbReference type="ARBA" id="ARBA00023315"/>
    </source>
</evidence>
<evidence type="ECO:0000256" key="4">
    <source>
        <dbReference type="ARBA" id="ARBA00022679"/>
    </source>
</evidence>
<dbReference type="EMBL" id="FOSG01000047">
    <property type="protein sequence ID" value="SFM03755.1"/>
    <property type="molecule type" value="Genomic_DNA"/>
</dbReference>
<dbReference type="InterPro" id="IPR049551">
    <property type="entry name" value="PKS_DH_C"/>
</dbReference>
<keyword evidence="11" id="KW-1185">Reference proteome</keyword>
<dbReference type="SUPFAM" id="SSF55048">
    <property type="entry name" value="Probable ACP-binding domain of malonyl-CoA ACP transacylase"/>
    <property type="match status" value="1"/>
</dbReference>
<feature type="region of interest" description="C-terminal hotdog fold" evidence="7">
    <location>
        <begin position="686"/>
        <end position="825"/>
    </location>
</feature>
<dbReference type="InterPro" id="IPR020807">
    <property type="entry name" value="PKS_DH"/>
</dbReference>
<dbReference type="SMART" id="SM00827">
    <property type="entry name" value="PKS_AT"/>
    <property type="match status" value="1"/>
</dbReference>
<dbReference type="InterPro" id="IPR016036">
    <property type="entry name" value="Malonyl_transacylase_ACP-bd"/>
</dbReference>
<sequence length="908" mass="94813">GVRVLAEPVEWSAGEGRPRRAAVSSFGISGTNAHLILEEDRQEPGEHHRNPRPDTTPAVQGVPPLTFSARAEQPLREHAAQLRALLAQSPDLDPADLARALVTGRATFDHRAVVLAQDRAGLLDALDALAGGLPHPGAVHGTAGGDGGTVFVFPGQGSQWIGMALELLETSQVFRERMHECAAALAEFTDWSLLDVLSGEPEAPGYDRVDVVQPVLFAVMVSLAALWQSLGVRPDAVVGHSQGEIAAACVAGALSLRDAARVVALRSRALAELAGTGGMVSVPLPAGETERRIRRWGDRLAVAAVNSPGSTVVSGDPEALEDLLAECTADGVRARRIPVDYASHSPHVEAIRERLLDLLAPVEPRDAVVPFFSAVTGGEPDDSHLDAEYWYRNLRQPVRFDEATRALLARGHRTFIEVSAHPVLTMALQDTIAAQDAAQDAEQDAEQDTAQDGAAEGAAERDAVVLGSLRRDEGGMARFLTSAAEGYVHGLGVDWSAVTGSGGVPDVELPTYPFQHQSYWLEPAARTGDVAAAGLHAADHPLLGAAVPTADGDGLLLTGRLSLRTHPWLADHAVGGTVLLPGTAFLELALEAARRIGCGHVEDLTVLTPLVLPERAAVRLQVAVGEADDEGRRTLTVHSQPDEAGGHDQEETPGRSWTRHATGAVRGEPRTGAAAGLPEAWPPTGATPVDLTGAYDRLADDGYEYGPAFQGLRAAWRLGDDVYAEVALGAGERSTAGEFGLHPALLDAALHPVVLGALGGDHDEGVLPFSWNGVSLHAVGAASLRVRLRATGRNELTVTVADATGAPVATVGSLALRPVDTESLRAAGRAGLPLLRVEWQAFTADDSTAEGATASDMTVWSAKPAHSDPVVSAHEAAAGALEAVQGRLSGGGEGPLVVVTRGAVAVVP</sequence>
<dbReference type="SMART" id="SM00826">
    <property type="entry name" value="PKS_DH"/>
    <property type="match status" value="1"/>
</dbReference>
<keyword evidence="5" id="KW-0511">Multifunctional enzyme</keyword>
<feature type="compositionally biased region" description="Basic and acidic residues" evidence="8">
    <location>
        <begin position="640"/>
        <end position="653"/>
    </location>
</feature>
<dbReference type="Gene3D" id="3.10.129.110">
    <property type="entry name" value="Polyketide synthase dehydratase"/>
    <property type="match status" value="1"/>
</dbReference>
<feature type="region of interest" description="N-terminal hotdog fold" evidence="7">
    <location>
        <begin position="540"/>
        <end position="672"/>
    </location>
</feature>
<feature type="non-terminal residue" evidence="10">
    <location>
        <position position="908"/>
    </location>
</feature>
<feature type="domain" description="PKS/mFAS DH" evidence="9">
    <location>
        <begin position="540"/>
        <end position="825"/>
    </location>
</feature>
<evidence type="ECO:0000259" key="9">
    <source>
        <dbReference type="PROSITE" id="PS52019"/>
    </source>
</evidence>
<dbReference type="InterPro" id="IPR014043">
    <property type="entry name" value="Acyl_transferase_dom"/>
</dbReference>
<dbReference type="PANTHER" id="PTHR43775:SF51">
    <property type="entry name" value="INACTIVE PHENOLPHTHIOCEROL SYNTHESIS POLYKETIDE SYNTHASE TYPE I PKS1-RELATED"/>
    <property type="match status" value="1"/>
</dbReference>
<accession>A0A1I4ML08</accession>
<feature type="region of interest" description="Disordered" evidence="8">
    <location>
        <begin position="630"/>
        <end position="685"/>
    </location>
</feature>